<keyword evidence="2" id="KW-1185">Reference proteome</keyword>
<evidence type="ECO:0000313" key="2">
    <source>
        <dbReference type="Proteomes" id="UP000799755"/>
    </source>
</evidence>
<protein>
    <submittedName>
        <fullName evidence="1">Uncharacterized protein</fullName>
    </submittedName>
</protein>
<proteinExistence type="predicted"/>
<dbReference type="Proteomes" id="UP000799755">
    <property type="component" value="Unassembled WGS sequence"/>
</dbReference>
<dbReference type="EMBL" id="MU003532">
    <property type="protein sequence ID" value="KAF2465052.1"/>
    <property type="molecule type" value="Genomic_DNA"/>
</dbReference>
<name>A0ACB6QG10_9PLEO</name>
<comment type="caution">
    <text evidence="1">The sequence shown here is derived from an EMBL/GenBank/DDBJ whole genome shotgun (WGS) entry which is preliminary data.</text>
</comment>
<accession>A0ACB6QG10</accession>
<sequence length="130" mass="14209">MPVWRNKAGCHGKASLHSLWGDVGSCMRTLIGGYEFVVLCSLSWELPCVLEFRRVSRSSLTPHEGPHRKHKHVAGEPNLVAIRSHGPGLHCCRTGTSAFCKAPLPSQFVNLGGGIHLSLRISRFEIDVGV</sequence>
<evidence type="ECO:0000313" key="1">
    <source>
        <dbReference type="EMBL" id="KAF2465052.1"/>
    </source>
</evidence>
<reference evidence="1" key="1">
    <citation type="journal article" date="2020" name="Stud. Mycol.">
        <title>101 Dothideomycetes genomes: a test case for predicting lifestyles and emergence of pathogens.</title>
        <authorList>
            <person name="Haridas S."/>
            <person name="Albert R."/>
            <person name="Binder M."/>
            <person name="Bloem J."/>
            <person name="Labutti K."/>
            <person name="Salamov A."/>
            <person name="Andreopoulos B."/>
            <person name="Baker S."/>
            <person name="Barry K."/>
            <person name="Bills G."/>
            <person name="Bluhm B."/>
            <person name="Cannon C."/>
            <person name="Castanera R."/>
            <person name="Culley D."/>
            <person name="Daum C."/>
            <person name="Ezra D."/>
            <person name="Gonzalez J."/>
            <person name="Henrissat B."/>
            <person name="Kuo A."/>
            <person name="Liang C."/>
            <person name="Lipzen A."/>
            <person name="Lutzoni F."/>
            <person name="Magnuson J."/>
            <person name="Mondo S."/>
            <person name="Nolan M."/>
            <person name="Ohm R."/>
            <person name="Pangilinan J."/>
            <person name="Park H.-J."/>
            <person name="Ramirez L."/>
            <person name="Alfaro M."/>
            <person name="Sun H."/>
            <person name="Tritt A."/>
            <person name="Yoshinaga Y."/>
            <person name="Zwiers L.-H."/>
            <person name="Turgeon B."/>
            <person name="Goodwin S."/>
            <person name="Spatafora J."/>
            <person name="Crous P."/>
            <person name="Grigoriev I."/>
        </authorList>
    </citation>
    <scope>NUCLEOTIDE SEQUENCE</scope>
    <source>
        <strain evidence="1">ATCC 200398</strain>
    </source>
</reference>
<organism evidence="1 2">
    <name type="scientific">Lindgomyces ingoldianus</name>
    <dbReference type="NCBI Taxonomy" id="673940"/>
    <lineage>
        <taxon>Eukaryota</taxon>
        <taxon>Fungi</taxon>
        <taxon>Dikarya</taxon>
        <taxon>Ascomycota</taxon>
        <taxon>Pezizomycotina</taxon>
        <taxon>Dothideomycetes</taxon>
        <taxon>Pleosporomycetidae</taxon>
        <taxon>Pleosporales</taxon>
        <taxon>Lindgomycetaceae</taxon>
        <taxon>Lindgomyces</taxon>
    </lineage>
</organism>
<gene>
    <name evidence="1" type="ORF">BDR25DRAFT_92679</name>
</gene>